<sequence>MKKGTIALFLLLILIAIGCSQKYPYAMSEDRYNIFYIAPEDKDDEHFDYFQWFTDFHEENTEVGLLVYDLHLTQETYPSLKAKEAPYFYVLDKKRILLETTDFEEIRNFLVENIK</sequence>
<evidence type="ECO:0008006" key="3">
    <source>
        <dbReference type="Google" id="ProtNLM"/>
    </source>
</evidence>
<proteinExistence type="predicted"/>
<dbReference type="EMBL" id="BAUV01000102">
    <property type="protein sequence ID" value="GAE37669.1"/>
    <property type="molecule type" value="Genomic_DNA"/>
</dbReference>
<gene>
    <name evidence="1" type="ORF">JCM9157_4986</name>
</gene>
<name>W4R288_HALA3</name>
<evidence type="ECO:0000313" key="2">
    <source>
        <dbReference type="Proteomes" id="UP000018896"/>
    </source>
</evidence>
<dbReference type="PROSITE" id="PS51257">
    <property type="entry name" value="PROKAR_LIPOPROTEIN"/>
    <property type="match status" value="1"/>
</dbReference>
<comment type="caution">
    <text evidence="1">The sequence shown here is derived from an EMBL/GenBank/DDBJ whole genome shotgun (WGS) entry which is preliminary data.</text>
</comment>
<reference evidence="1 2" key="1">
    <citation type="journal article" date="2014" name="Genome Announc.">
        <title>Draft Genome Sequences of Three Alkaliphilic Bacillus Strains, Bacillus wakoensis JCM 9140T, Bacillus akibai JCM 9157T, and Bacillus hemicellulosilyticus JCM 9152T.</title>
        <authorList>
            <person name="Yuki M."/>
            <person name="Oshima K."/>
            <person name="Suda W."/>
            <person name="Oshida Y."/>
            <person name="Kitamura K."/>
            <person name="Iida T."/>
            <person name="Hattori M."/>
            <person name="Ohkuma M."/>
        </authorList>
    </citation>
    <scope>NUCLEOTIDE SEQUENCE [LARGE SCALE GENOMIC DNA]</scope>
    <source>
        <strain evidence="1 2">JCM 9157</strain>
    </source>
</reference>
<dbReference type="AlphaFoldDB" id="W4R288"/>
<organism evidence="1 2">
    <name type="scientific">Halalkalibacter akibai (strain ATCC 43226 / DSM 21942 / CIP 109018 / JCM 9157 / 1139)</name>
    <name type="common">Bacillus akibai</name>
    <dbReference type="NCBI Taxonomy" id="1236973"/>
    <lineage>
        <taxon>Bacteria</taxon>
        <taxon>Bacillati</taxon>
        <taxon>Bacillota</taxon>
        <taxon>Bacilli</taxon>
        <taxon>Bacillales</taxon>
        <taxon>Bacillaceae</taxon>
        <taxon>Halalkalibacter</taxon>
    </lineage>
</organism>
<protein>
    <recommendedName>
        <fullName evidence="3">Lipoprotein</fullName>
    </recommendedName>
</protein>
<dbReference type="OrthoDB" id="205592at1386"/>
<evidence type="ECO:0000313" key="1">
    <source>
        <dbReference type="EMBL" id="GAE37669.1"/>
    </source>
</evidence>
<keyword evidence="2" id="KW-1185">Reference proteome</keyword>
<dbReference type="Proteomes" id="UP000018896">
    <property type="component" value="Unassembled WGS sequence"/>
</dbReference>
<accession>W4R288</accession>